<evidence type="ECO:0000313" key="1">
    <source>
        <dbReference type="EMBL" id="CAN82671.1"/>
    </source>
</evidence>
<reference evidence="1" key="1">
    <citation type="journal article" date="2007" name="PLoS ONE">
        <title>The first genome sequence of an elite grapevine cultivar (Pinot noir Vitis vinifera L.): coping with a highly heterozygous genome.</title>
        <authorList>
            <person name="Velasco R."/>
            <person name="Zharkikh A."/>
            <person name="Troggio M."/>
            <person name="Cartwright D.A."/>
            <person name="Cestaro A."/>
            <person name="Pruss D."/>
            <person name="Pindo M."/>
            <person name="FitzGerald L.M."/>
            <person name="Vezzulli S."/>
            <person name="Reid J."/>
            <person name="Malacarne G."/>
            <person name="Iliev D."/>
            <person name="Coppola G."/>
            <person name="Wardell B."/>
            <person name="Micheletti D."/>
            <person name="Macalma T."/>
            <person name="Facci M."/>
            <person name="Mitchell J.T."/>
            <person name="Perazzolli M."/>
            <person name="Eldredge G."/>
            <person name="Gatto P."/>
            <person name="Oyzerski R."/>
            <person name="Moretto M."/>
            <person name="Gutin N."/>
            <person name="Stefanini M."/>
            <person name="Chen Y."/>
            <person name="Segala C."/>
            <person name="Davenport C."/>
            <person name="Dematte L."/>
            <person name="Mraz A."/>
            <person name="Battilana J."/>
            <person name="Stormo K."/>
            <person name="Costa F."/>
            <person name="Tao Q."/>
            <person name="Si-Ammour A."/>
            <person name="Harkins T."/>
            <person name="Lackey A."/>
            <person name="Perbost C."/>
            <person name="Taillon B."/>
            <person name="Stella A."/>
            <person name="Solovyev V."/>
            <person name="Fawcett J.A."/>
            <person name="Sterck L."/>
            <person name="Vandepoele K."/>
            <person name="Grando S.M."/>
            <person name="Toppo S."/>
            <person name="Moser C."/>
            <person name="Lanchbury J."/>
            <person name="Bogden R."/>
            <person name="Skolnick M."/>
            <person name="Sgaramella V."/>
            <person name="Bhatnagar S.K."/>
            <person name="Fontana P."/>
            <person name="Gutin A."/>
            <person name="Van de Peer Y."/>
            <person name="Salamini F."/>
            <person name="Viola R."/>
        </authorList>
    </citation>
    <scope>NUCLEOTIDE SEQUENCE</scope>
</reference>
<evidence type="ECO:0008006" key="2">
    <source>
        <dbReference type="Google" id="ProtNLM"/>
    </source>
</evidence>
<dbReference type="Gene3D" id="3.30.420.10">
    <property type="entry name" value="Ribonuclease H-like superfamily/Ribonuclease H"/>
    <property type="match status" value="1"/>
</dbReference>
<proteinExistence type="predicted"/>
<name>A5AXQ9_VITVI</name>
<dbReference type="InterPro" id="IPR036397">
    <property type="entry name" value="RNaseH_sf"/>
</dbReference>
<dbReference type="GO" id="GO:0003676">
    <property type="term" value="F:nucleic acid binding"/>
    <property type="evidence" value="ECO:0007669"/>
    <property type="project" value="InterPro"/>
</dbReference>
<dbReference type="AlphaFoldDB" id="A5AXQ9"/>
<dbReference type="PANTHER" id="PTHR48475">
    <property type="entry name" value="RIBONUCLEASE H"/>
    <property type="match status" value="1"/>
</dbReference>
<organism evidence="1">
    <name type="scientific">Vitis vinifera</name>
    <name type="common">Grape</name>
    <dbReference type="NCBI Taxonomy" id="29760"/>
    <lineage>
        <taxon>Eukaryota</taxon>
        <taxon>Viridiplantae</taxon>
        <taxon>Streptophyta</taxon>
        <taxon>Embryophyta</taxon>
        <taxon>Tracheophyta</taxon>
        <taxon>Spermatophyta</taxon>
        <taxon>Magnoliopsida</taxon>
        <taxon>eudicotyledons</taxon>
        <taxon>Gunneridae</taxon>
        <taxon>Pentapetalae</taxon>
        <taxon>rosids</taxon>
        <taxon>Vitales</taxon>
        <taxon>Vitaceae</taxon>
        <taxon>Viteae</taxon>
        <taxon>Vitis</taxon>
    </lineage>
</organism>
<dbReference type="InterPro" id="IPR012337">
    <property type="entry name" value="RNaseH-like_sf"/>
</dbReference>
<protein>
    <recommendedName>
        <fullName evidence="2">RNase H type-1 domain-containing protein</fullName>
    </recommendedName>
</protein>
<dbReference type="Gene3D" id="3.10.10.10">
    <property type="entry name" value="HIV Type 1 Reverse Transcriptase, subunit A, domain 1"/>
    <property type="match status" value="1"/>
</dbReference>
<accession>A5AXQ9</accession>
<dbReference type="EMBL" id="AM439437">
    <property type="protein sequence ID" value="CAN82671.1"/>
    <property type="molecule type" value="Genomic_DNA"/>
</dbReference>
<dbReference type="PANTHER" id="PTHR48475:SF1">
    <property type="entry name" value="RNASE H TYPE-1 DOMAIN-CONTAINING PROTEIN"/>
    <property type="match status" value="1"/>
</dbReference>
<gene>
    <name evidence="1" type="ORF">VITISV_020542</name>
</gene>
<dbReference type="SUPFAM" id="SSF53098">
    <property type="entry name" value="Ribonuclease H-like"/>
    <property type="match status" value="1"/>
</dbReference>
<sequence>MAQLHKDRVRARLTHTPFDYPVRPYTMSLADYFLSDRAPSTSTSALVVPSSLNRMSLMTLYFLDEINEHGTFAEIEDIVDGAVPHDEYIDGMLAMSMSQIDEIVWPELASPFNLFRVSAIEVAEEIQTALTSEFPNDVIVVDDLFDGPVNPVEGAYDFVDPPLSFDVLLGFVFRSDDVKEEIQKQLSVGFLSVVEYPEWLANVVFVPKKDDKKSIRGSIVADHLASLPISDGRAIDDDFPDEDVATVTSLSGWRMYFDGVANHFGYEIGILLISPHGDHIPISVRLAFLDRYPSKNNIIEYEACSLGLEIALELKIRQMEVFDDSNMVLR</sequence>